<proteinExistence type="inferred from homology"/>
<evidence type="ECO:0000256" key="1">
    <source>
        <dbReference type="RuleBase" id="RU367072"/>
    </source>
</evidence>
<keyword evidence="1" id="KW-0227">DNA damage</keyword>
<sequence>LKALESIDMAPTVIYRPLVERACNTEPESSNARGEACDEIVNLINQRILRILDLVLLLSGSLTSPEREARENGTRLLGEVVIRCRPVFGEGELHTLAEFLASRLRDWPCLGPAAAACRSLLEVEFAWKEVPGPESGSGGGPRLRNESACLVLEAMAEMLRSAQSFRQEDRSALLQLLLVAVRRWSQLAARLEVPLLDAFLGAADGEKDPRCLLLAFEAVRALCEMHHAPGVDATPLRQLAGEVADWASSYFPISFNPPRNLARGPAAITRADLSSSLELALAASPFLAGGVLPLLVEKLSSTYRPAKEDSLSALRRCCPAYGADALGPHVRQIWLALRAELMAPCGHGGAAAVPLGPGGGGLRSEMDSRLALATSAASCLTALTRAAGPGVMDSMALQDACVGDLLSVIRMAGSPTHASSATSTTRADEQVLCSSMVLAAVAAAGPASLRRTHTLALIQVQSLLADSLTSTNAYSGGADQVLYGATVLAAVVDAVAAELQSTCIAGSVGGEGRRDVVAGTSAWATWLGPSAADGLAVLVEVKGVLLAGLAAVHARLHPEAGGQCDPNSAEHGTATSSDGYAAAAADVMSVDKVCPAQKAQTMNFDPNEGYGPAAAAQLRLAAVGAWGSLLRLHEASAAVAANAIGDTPAMATLQQFVLSQSELTAAAEHLCNYALAGGGAAGPQTQARMSWGRRVHAAQEATAALQMTLEVSRPRPAVAGAGISDANAERTPVVRLLVRKLAAAMASRNTSCNSTSAGGASGEVSRAAALQLATQLAQAKEPGHLLMAHGDVCGDGSGAAAFAAALLWALPPLLLKKGFGGGDEEWLQDCLNQLAACVLPALAAASGLDSASTTSTISVPQTLSPVQLALSSAAHHLVTTTLRAAVEWEAAGGCGLPFQRAVETAAFGGMVEAVSHRSSTAGETSLMAAWCAAIQQLTACCDNKRQIDLAVEAAERIATSSVRLSLPGTEATADPNDAASGWGPASDLALKASVPLACAVVAGLRVGVLETHSTQAIADSLLHLIVAAQSPRASAPGAYAAPRQVRSSCVDCALGTAAVALAATVNRWQDAHALDSWLSAAFQPELLRRISVTRVTCTAASVVDGAPAGLAAAVLEPPSAAVVRAAGWVGRALALRNHSALNSVVDALLGCLRSEPPCSSPITSTIAATAGTDTAAPRNSDAGMLAGMLTSGVSAMDVDNDGDACMDGASPVSATGILQDVEPHGNAVTAAAVAGMAAADMFGVLVAEAAAANGVSLAARAPHAVCRVLWKQRTYSLCVQALEAEYGRHTQQRRQLQDSRTALWIPLQLAVAMARLAGSAPRDMCRTDVRRLAPLLLRSIQSLCRALRSGMDYRLAEPDTELVAGALKDALAVLRDWIEGASSATSEQLRSILQDQVGELVDCVCAAAVVGADPVPGRHVQRPGAPAAVTAWPSSCSPAAGTSAFSPQALDATLAASVREEALRCCSGLVDSLPYHVLHPLRQQVLGCVVQRLDDNKRGVRQLAVQARRVWGDT</sequence>
<gene>
    <name evidence="3" type="ORF">Vretimale_15671</name>
</gene>
<comment type="caution">
    <text evidence="3">The sequence shown here is derived from an EMBL/GenBank/DDBJ whole genome shotgun (WGS) entry which is preliminary data.</text>
</comment>
<dbReference type="GO" id="GO:0006281">
    <property type="term" value="P:DNA repair"/>
    <property type="evidence" value="ECO:0007669"/>
    <property type="project" value="UniProtKB-UniRule"/>
</dbReference>
<dbReference type="GO" id="GO:0097361">
    <property type="term" value="C:cytosolic [4Fe-4S] assembly targeting complex"/>
    <property type="evidence" value="ECO:0007669"/>
    <property type="project" value="UniProtKB-UniRule"/>
</dbReference>
<evidence type="ECO:0000313" key="3">
    <source>
        <dbReference type="EMBL" id="GIM12306.1"/>
    </source>
</evidence>
<evidence type="ECO:0000313" key="4">
    <source>
        <dbReference type="Proteomes" id="UP000722791"/>
    </source>
</evidence>
<organism evidence="3 4">
    <name type="scientific">Volvox reticuliferus</name>
    <dbReference type="NCBI Taxonomy" id="1737510"/>
    <lineage>
        <taxon>Eukaryota</taxon>
        <taxon>Viridiplantae</taxon>
        <taxon>Chlorophyta</taxon>
        <taxon>core chlorophytes</taxon>
        <taxon>Chlorophyceae</taxon>
        <taxon>CS clade</taxon>
        <taxon>Chlamydomonadales</taxon>
        <taxon>Volvocaceae</taxon>
        <taxon>Volvox</taxon>
    </lineage>
</organism>
<dbReference type="InterPro" id="IPR029240">
    <property type="entry name" value="MMS19_N"/>
</dbReference>
<dbReference type="PANTHER" id="PTHR12891">
    <property type="entry name" value="DNA REPAIR/TRANSCRIPTION PROTEIN MET18/MMS19"/>
    <property type="match status" value="1"/>
</dbReference>
<dbReference type="Proteomes" id="UP000722791">
    <property type="component" value="Unassembled WGS sequence"/>
</dbReference>
<dbReference type="PANTHER" id="PTHR12891:SF0">
    <property type="entry name" value="MMS19 NUCLEOTIDE EXCISION REPAIR PROTEIN HOMOLOG"/>
    <property type="match status" value="1"/>
</dbReference>
<feature type="non-terminal residue" evidence="3">
    <location>
        <position position="1514"/>
    </location>
</feature>
<dbReference type="InterPro" id="IPR011989">
    <property type="entry name" value="ARM-like"/>
</dbReference>
<keyword evidence="1" id="KW-0234">DNA repair</keyword>
<dbReference type="InterPro" id="IPR039920">
    <property type="entry name" value="MMS19"/>
</dbReference>
<dbReference type="EMBL" id="BNCQ01000043">
    <property type="protein sequence ID" value="GIM12306.1"/>
    <property type="molecule type" value="Genomic_DNA"/>
</dbReference>
<comment type="function">
    <text evidence="1">Key component of the cytosolic iron-sulfur protein assembly (CIA) complex, a multiprotein complex that mediates the incorporation of iron-sulfur cluster into apoproteins specifically involved in DNA metabolism and genomic integrity. In the CIA complex, MMS19 acts as an adapter between early-acting CIA components and a subset of cellular target iron-sulfur proteins.</text>
</comment>
<evidence type="ECO:0000259" key="2">
    <source>
        <dbReference type="Pfam" id="PF14500"/>
    </source>
</evidence>
<reference evidence="3" key="1">
    <citation type="journal article" date="2021" name="Proc. Natl. Acad. Sci. U.S.A.">
        <title>Three genomes in the algal genus Volvox reveal the fate of a haploid sex-determining region after a transition to homothallism.</title>
        <authorList>
            <person name="Yamamoto K."/>
            <person name="Hamaji T."/>
            <person name="Kawai-Toyooka H."/>
            <person name="Matsuzaki R."/>
            <person name="Takahashi F."/>
            <person name="Nishimura Y."/>
            <person name="Kawachi M."/>
            <person name="Noguchi H."/>
            <person name="Minakuchi Y."/>
            <person name="Umen J.G."/>
            <person name="Toyoda A."/>
            <person name="Nozaki H."/>
        </authorList>
    </citation>
    <scope>NUCLEOTIDE SEQUENCE</scope>
    <source>
        <strain evidence="3">NIES-3785</strain>
    </source>
</reference>
<dbReference type="InterPro" id="IPR016024">
    <property type="entry name" value="ARM-type_fold"/>
</dbReference>
<feature type="domain" description="MMS19 N-terminal" evidence="2">
    <location>
        <begin position="58"/>
        <end position="342"/>
    </location>
</feature>
<name>A0A8J4GRA5_9CHLO</name>
<comment type="similarity">
    <text evidence="1">Belongs to the MET18/MMS19 family.</text>
</comment>
<accession>A0A8J4GRA5</accession>
<dbReference type="GO" id="GO:0051604">
    <property type="term" value="P:protein maturation"/>
    <property type="evidence" value="ECO:0007669"/>
    <property type="project" value="UniProtKB-UniRule"/>
</dbReference>
<dbReference type="GO" id="GO:0016226">
    <property type="term" value="P:iron-sulfur cluster assembly"/>
    <property type="evidence" value="ECO:0007669"/>
    <property type="project" value="UniProtKB-UniRule"/>
</dbReference>
<keyword evidence="1" id="KW-0539">Nucleus</keyword>
<dbReference type="GO" id="GO:0005634">
    <property type="term" value="C:nucleus"/>
    <property type="evidence" value="ECO:0007669"/>
    <property type="project" value="UniProtKB-SubCell"/>
</dbReference>
<dbReference type="SUPFAM" id="SSF48371">
    <property type="entry name" value="ARM repeat"/>
    <property type="match status" value="1"/>
</dbReference>
<dbReference type="Pfam" id="PF14500">
    <property type="entry name" value="MMS19_N"/>
    <property type="match status" value="1"/>
</dbReference>
<dbReference type="Gene3D" id="1.25.10.10">
    <property type="entry name" value="Leucine-rich Repeat Variant"/>
    <property type="match status" value="1"/>
</dbReference>
<protein>
    <recommendedName>
        <fullName evidence="1">MMS19 nucleotide excision repair protein</fullName>
    </recommendedName>
</protein>
<comment type="subcellular location">
    <subcellularLocation>
        <location evidence="1">Nucleus</location>
    </subcellularLocation>
</comment>